<name>A0A6M0CN02_9FLAO</name>
<evidence type="ECO:0000313" key="3">
    <source>
        <dbReference type="Proteomes" id="UP000474296"/>
    </source>
</evidence>
<organism evidence="2 3">
    <name type="scientific">Spongiivirga citrea</name>
    <dbReference type="NCBI Taxonomy" id="1481457"/>
    <lineage>
        <taxon>Bacteria</taxon>
        <taxon>Pseudomonadati</taxon>
        <taxon>Bacteroidota</taxon>
        <taxon>Flavobacteriia</taxon>
        <taxon>Flavobacteriales</taxon>
        <taxon>Flavobacteriaceae</taxon>
        <taxon>Spongiivirga</taxon>
    </lineage>
</organism>
<feature type="transmembrane region" description="Helical" evidence="1">
    <location>
        <begin position="61"/>
        <end position="92"/>
    </location>
</feature>
<keyword evidence="1" id="KW-1133">Transmembrane helix</keyword>
<feature type="transmembrane region" description="Helical" evidence="1">
    <location>
        <begin position="23"/>
        <end position="40"/>
    </location>
</feature>
<dbReference type="EMBL" id="JAABOQ010000009">
    <property type="protein sequence ID" value="NER19062.1"/>
    <property type="molecule type" value="Genomic_DNA"/>
</dbReference>
<keyword evidence="3" id="KW-1185">Reference proteome</keyword>
<protein>
    <recommendedName>
        <fullName evidence="4">DUF4870 domain-containing protein</fullName>
    </recommendedName>
</protein>
<keyword evidence="1" id="KW-0812">Transmembrane</keyword>
<dbReference type="Proteomes" id="UP000474296">
    <property type="component" value="Unassembled WGS sequence"/>
</dbReference>
<proteinExistence type="predicted"/>
<reference evidence="2 3" key="1">
    <citation type="submission" date="2020-01" db="EMBL/GenBank/DDBJ databases">
        <title>Spongiivirga citrea KCTC 32990T.</title>
        <authorList>
            <person name="Wang G."/>
        </authorList>
    </citation>
    <scope>NUCLEOTIDE SEQUENCE [LARGE SCALE GENOMIC DNA]</scope>
    <source>
        <strain evidence="2 3">KCTC 32990</strain>
    </source>
</reference>
<evidence type="ECO:0000256" key="1">
    <source>
        <dbReference type="SAM" id="Phobius"/>
    </source>
</evidence>
<dbReference type="AlphaFoldDB" id="A0A6M0CN02"/>
<comment type="caution">
    <text evidence="2">The sequence shown here is derived from an EMBL/GenBank/DDBJ whole genome shotgun (WGS) entry which is preliminary data.</text>
</comment>
<gene>
    <name evidence="2" type="ORF">GWK10_17740</name>
</gene>
<accession>A0A6M0CN02</accession>
<keyword evidence="1" id="KW-0472">Membrane</keyword>
<evidence type="ECO:0008006" key="4">
    <source>
        <dbReference type="Google" id="ProtNLM"/>
    </source>
</evidence>
<sequence length="121" mass="13435">METTKTIDINPETNLVSKEGKNIAVISYITIIGLIIAFVMNNDKKDVFATYHIRQSLGMAATGLALGIIGIIPILGWIINILGIFVLLYMWIMGLVNAVNEKTKPVPILGKKYEEWFKNIG</sequence>
<evidence type="ECO:0000313" key="2">
    <source>
        <dbReference type="EMBL" id="NER19062.1"/>
    </source>
</evidence>
<dbReference type="RefSeq" id="WP_164033749.1">
    <property type="nucleotide sequence ID" value="NZ_JAABOQ010000009.1"/>
</dbReference>